<comment type="caution">
    <text evidence="1">The sequence shown here is derived from an EMBL/GenBank/DDBJ whole genome shotgun (WGS) entry which is preliminary data.</text>
</comment>
<accession>A0ACB5U0B8</accession>
<name>A0ACB5U0B8_CANBO</name>
<dbReference type="EMBL" id="BSXV01003092">
    <property type="protein sequence ID" value="GME97533.1"/>
    <property type="molecule type" value="Genomic_DNA"/>
</dbReference>
<protein>
    <submittedName>
        <fullName evidence="1">Unnamed protein product</fullName>
    </submittedName>
</protein>
<organism evidence="1 2">
    <name type="scientific">Candida boidinii</name>
    <name type="common">Yeast</name>
    <dbReference type="NCBI Taxonomy" id="5477"/>
    <lineage>
        <taxon>Eukaryota</taxon>
        <taxon>Fungi</taxon>
        <taxon>Dikarya</taxon>
        <taxon>Ascomycota</taxon>
        <taxon>Saccharomycotina</taxon>
        <taxon>Pichiomycetes</taxon>
        <taxon>Pichiales</taxon>
        <taxon>Pichiaceae</taxon>
        <taxon>Ogataea</taxon>
        <taxon>Ogataea/Candida clade</taxon>
    </lineage>
</organism>
<proteinExistence type="predicted"/>
<reference evidence="1" key="1">
    <citation type="submission" date="2023-04" db="EMBL/GenBank/DDBJ databases">
        <title>Candida boidinii NBRC 1967.</title>
        <authorList>
            <person name="Ichikawa N."/>
            <person name="Sato H."/>
            <person name="Tonouchi N."/>
        </authorList>
    </citation>
    <scope>NUCLEOTIDE SEQUENCE</scope>
    <source>
        <strain evidence="1">NBRC 1967</strain>
    </source>
</reference>
<evidence type="ECO:0000313" key="2">
    <source>
        <dbReference type="Proteomes" id="UP001165101"/>
    </source>
</evidence>
<sequence length="223" mass="25796">MDEVELVKKLVLSFDDSIEDIEEILNKQILSKPLNELIHDENVLRAYIDSNENGNGNENENENVNRNDLKLSKIKIFNQYAYIIASIYFINLKLNNENKDIINNHPILQELQRVKSYMNRIEEIQKIGINKDNKNKLNIEATKRIIHQQLNSNNGKLPSTAVSSKHFANSSNNKHIKFSEKESEILKKSKRIESVKSKNNSNTGKITKTKTKTKIKSKNKNKH</sequence>
<gene>
    <name evidence="1" type="ORF">Cboi01_000464100</name>
</gene>
<evidence type="ECO:0000313" key="1">
    <source>
        <dbReference type="EMBL" id="GME97533.1"/>
    </source>
</evidence>
<dbReference type="Proteomes" id="UP001165101">
    <property type="component" value="Unassembled WGS sequence"/>
</dbReference>
<keyword evidence="2" id="KW-1185">Reference proteome</keyword>